<dbReference type="AlphaFoldDB" id="A0A1L3J2B9"/>
<keyword evidence="1" id="KW-1133">Transmembrane helix</keyword>
<keyword evidence="1" id="KW-0472">Membrane</keyword>
<dbReference type="RefSeq" id="WP_072551938.1">
    <property type="nucleotide sequence ID" value="NZ_CP018153.1"/>
</dbReference>
<evidence type="ECO:0000313" key="2">
    <source>
        <dbReference type="EMBL" id="APG59282.1"/>
    </source>
</evidence>
<proteinExistence type="predicted"/>
<dbReference type="SUPFAM" id="SSF52266">
    <property type="entry name" value="SGNH hydrolase"/>
    <property type="match status" value="1"/>
</dbReference>
<reference evidence="2 3" key="1">
    <citation type="submission" date="2016-11" db="EMBL/GenBank/DDBJ databases">
        <title>Gramella sp. LPB0144 isolated from marine environment.</title>
        <authorList>
            <person name="Kim E."/>
            <person name="Yi H."/>
        </authorList>
    </citation>
    <scope>NUCLEOTIDE SEQUENCE [LARGE SCALE GENOMIC DNA]</scope>
    <source>
        <strain evidence="2 3">LPB0144</strain>
    </source>
</reference>
<organism evidence="2 3">
    <name type="scientific">Christiangramia salexigens</name>
    <dbReference type="NCBI Taxonomy" id="1913577"/>
    <lineage>
        <taxon>Bacteria</taxon>
        <taxon>Pseudomonadati</taxon>
        <taxon>Bacteroidota</taxon>
        <taxon>Flavobacteriia</taxon>
        <taxon>Flavobacteriales</taxon>
        <taxon>Flavobacteriaceae</taxon>
        <taxon>Christiangramia</taxon>
    </lineage>
</organism>
<evidence type="ECO:0000313" key="3">
    <source>
        <dbReference type="Proteomes" id="UP000182510"/>
    </source>
</evidence>
<feature type="transmembrane region" description="Helical" evidence="1">
    <location>
        <begin position="12"/>
        <end position="30"/>
    </location>
</feature>
<protein>
    <recommendedName>
        <fullName evidence="4">SGNH hydrolase-type esterase domain-containing protein</fullName>
    </recommendedName>
</protein>
<dbReference type="KEGG" id="grl:LPB144_02140"/>
<keyword evidence="3" id="KW-1185">Reference proteome</keyword>
<name>A0A1L3J2B9_9FLAO</name>
<evidence type="ECO:0008006" key="4">
    <source>
        <dbReference type="Google" id="ProtNLM"/>
    </source>
</evidence>
<evidence type="ECO:0000256" key="1">
    <source>
        <dbReference type="SAM" id="Phobius"/>
    </source>
</evidence>
<dbReference type="STRING" id="1913577.LPB144_02140"/>
<dbReference type="EMBL" id="CP018153">
    <property type="protein sequence ID" value="APG59282.1"/>
    <property type="molecule type" value="Genomic_DNA"/>
</dbReference>
<sequence>MLQKFISTLIKFLIIAVSSYILIVIIWGHVAPDSLKINIQEPTSGYMKDRIDEIQEYDDVDILFIGASNVYRGIDPRIFENHGITIFNLGSNSQTPEQTLILLKQYLGSLDPKLVVMDVYPSNFEKDGVESMLDVITNSKVDKDVIKYVLKNPNIKLINALIYKAGKQILSLKDSDQTGERNTAKSEYVSGGYAEYYASENNYIKTFPEAEWELQMKQLEAFNCIIDLLTASEYPFFLMRTPLANYKYSSFNNNPEVDSIFSEYGEFYNFQNHVKLSDTLDFLDGTHLSQSGVHKFNDALIKYLKDKNFITGSK</sequence>
<dbReference type="Proteomes" id="UP000182510">
    <property type="component" value="Chromosome"/>
</dbReference>
<keyword evidence="1" id="KW-0812">Transmembrane</keyword>
<accession>A0A1L3J2B9</accession>
<gene>
    <name evidence="2" type="ORF">LPB144_02140</name>
</gene>